<organism evidence="1 2">
    <name type="scientific">Brassica cretica</name>
    <name type="common">Mustard</name>
    <dbReference type="NCBI Taxonomy" id="69181"/>
    <lineage>
        <taxon>Eukaryota</taxon>
        <taxon>Viridiplantae</taxon>
        <taxon>Streptophyta</taxon>
        <taxon>Embryophyta</taxon>
        <taxon>Tracheophyta</taxon>
        <taxon>Spermatophyta</taxon>
        <taxon>Magnoliopsida</taxon>
        <taxon>eudicotyledons</taxon>
        <taxon>Gunneridae</taxon>
        <taxon>Pentapetalae</taxon>
        <taxon>rosids</taxon>
        <taxon>malvids</taxon>
        <taxon>Brassicales</taxon>
        <taxon>Brassicaceae</taxon>
        <taxon>Brassiceae</taxon>
        <taxon>Brassica</taxon>
    </lineage>
</organism>
<name>A0A8S9G0V2_BRACR</name>
<reference evidence="1" key="1">
    <citation type="submission" date="2019-12" db="EMBL/GenBank/DDBJ databases">
        <title>Genome sequencing and annotation of Brassica cretica.</title>
        <authorList>
            <person name="Studholme D.J."/>
            <person name="Sarris P.F."/>
        </authorList>
    </citation>
    <scope>NUCLEOTIDE SEQUENCE</scope>
    <source>
        <strain evidence="1">PFS-001/15</strain>
        <tissue evidence="1">Leaf</tissue>
    </source>
</reference>
<evidence type="ECO:0000313" key="1">
    <source>
        <dbReference type="EMBL" id="KAF2539855.1"/>
    </source>
</evidence>
<proteinExistence type="predicted"/>
<sequence>MFQNSSSSHGKAQFTSSRTNTTLGFIKTCFRPADSLALLIDSTFQAKVKGSRQQNPRCGSSSSSMVPHKRLTDWSVHHLYFWASLTINFSQGLAL</sequence>
<dbReference type="EMBL" id="QGKW02002228">
    <property type="protein sequence ID" value="KAF2539855.1"/>
    <property type="molecule type" value="Genomic_DNA"/>
</dbReference>
<gene>
    <name evidence="1" type="ORF">F2Q68_00020152</name>
</gene>
<comment type="caution">
    <text evidence="1">The sequence shown here is derived from an EMBL/GenBank/DDBJ whole genome shotgun (WGS) entry which is preliminary data.</text>
</comment>
<dbReference type="AlphaFoldDB" id="A0A8S9G0V2"/>
<accession>A0A8S9G0V2</accession>
<protein>
    <submittedName>
        <fullName evidence="1">Uncharacterized protein</fullName>
    </submittedName>
</protein>
<dbReference type="Proteomes" id="UP000712281">
    <property type="component" value="Unassembled WGS sequence"/>
</dbReference>
<evidence type="ECO:0000313" key="2">
    <source>
        <dbReference type="Proteomes" id="UP000712281"/>
    </source>
</evidence>